<accession>A0AA38YED6</accession>
<dbReference type="Gene3D" id="3.10.129.10">
    <property type="entry name" value="Hotdog Thioesterase"/>
    <property type="match status" value="1"/>
</dbReference>
<dbReference type="InterPro" id="IPR029069">
    <property type="entry name" value="HotDog_dom_sf"/>
</dbReference>
<dbReference type="InterPro" id="IPR052061">
    <property type="entry name" value="PTE-AB_protein"/>
</dbReference>
<sequence length="215" mass="23524">MESTDNSIVEFSSAEGEGEEQQTADLDLDLDIVLSKVANDHPATRELLLLPSRTKFSRKIFDVAPKHVPDHLTVTTLAGPNLISPSCGPYVITNDEVGKVLTFYHLGRRFSGHNGIVHGGLVGVLLDECMGRACFPLFHAKIGVTVKLEICYQAPIPIDSMVLVNAETTDVQGRKAWVKATVEDVTPGRPSKILSRATAMFVEPRWASEMSQVIR</sequence>
<evidence type="ECO:0000313" key="3">
    <source>
        <dbReference type="EMBL" id="KAJ9645655.1"/>
    </source>
</evidence>
<dbReference type="Pfam" id="PF03061">
    <property type="entry name" value="4HBT"/>
    <property type="match status" value="1"/>
</dbReference>
<protein>
    <recommendedName>
        <fullName evidence="2">Thioesterase domain-containing protein</fullName>
    </recommendedName>
</protein>
<name>A0AA38YED6_9EURO</name>
<dbReference type="PANTHER" id="PTHR47260">
    <property type="entry name" value="UPF0644 PROTEIN PB2B4.06"/>
    <property type="match status" value="1"/>
</dbReference>
<comment type="caution">
    <text evidence="3">The sequence shown here is derived from an EMBL/GenBank/DDBJ whole genome shotgun (WGS) entry which is preliminary data.</text>
</comment>
<evidence type="ECO:0000259" key="2">
    <source>
        <dbReference type="Pfam" id="PF03061"/>
    </source>
</evidence>
<reference evidence="3" key="1">
    <citation type="submission" date="2022-10" db="EMBL/GenBank/DDBJ databases">
        <title>Culturing micro-colonial fungi from biological soil crusts in the Mojave desert and describing Neophaeococcomyces mojavensis, and introducing the new genera and species Taxawa tesnikishii.</title>
        <authorList>
            <person name="Kurbessoian T."/>
            <person name="Stajich J.E."/>
        </authorList>
    </citation>
    <scope>NUCLEOTIDE SEQUENCE</scope>
    <source>
        <strain evidence="3">TK_35</strain>
    </source>
</reference>
<evidence type="ECO:0000313" key="4">
    <source>
        <dbReference type="Proteomes" id="UP001172681"/>
    </source>
</evidence>
<dbReference type="InterPro" id="IPR006683">
    <property type="entry name" value="Thioestr_dom"/>
</dbReference>
<feature type="domain" description="Thioesterase" evidence="2">
    <location>
        <begin position="114"/>
        <end position="187"/>
    </location>
</feature>
<proteinExistence type="predicted"/>
<gene>
    <name evidence="3" type="ORF">H2204_001236</name>
</gene>
<organism evidence="3 4">
    <name type="scientific">Knufia peltigerae</name>
    <dbReference type="NCBI Taxonomy" id="1002370"/>
    <lineage>
        <taxon>Eukaryota</taxon>
        <taxon>Fungi</taxon>
        <taxon>Dikarya</taxon>
        <taxon>Ascomycota</taxon>
        <taxon>Pezizomycotina</taxon>
        <taxon>Eurotiomycetes</taxon>
        <taxon>Chaetothyriomycetidae</taxon>
        <taxon>Chaetothyriales</taxon>
        <taxon>Trichomeriaceae</taxon>
        <taxon>Knufia</taxon>
    </lineage>
</organism>
<dbReference type="Proteomes" id="UP001172681">
    <property type="component" value="Unassembled WGS sequence"/>
</dbReference>
<dbReference type="AlphaFoldDB" id="A0AA38YED6"/>
<evidence type="ECO:0000256" key="1">
    <source>
        <dbReference type="SAM" id="MobiDB-lite"/>
    </source>
</evidence>
<feature type="compositionally biased region" description="Polar residues" evidence="1">
    <location>
        <begin position="1"/>
        <end position="10"/>
    </location>
</feature>
<dbReference type="CDD" id="cd03443">
    <property type="entry name" value="PaaI_thioesterase"/>
    <property type="match status" value="1"/>
</dbReference>
<keyword evidence="4" id="KW-1185">Reference proteome</keyword>
<dbReference type="SUPFAM" id="SSF54637">
    <property type="entry name" value="Thioesterase/thiol ester dehydrase-isomerase"/>
    <property type="match status" value="1"/>
</dbReference>
<feature type="region of interest" description="Disordered" evidence="1">
    <location>
        <begin position="1"/>
        <end position="22"/>
    </location>
</feature>
<dbReference type="EMBL" id="JAPDRN010000004">
    <property type="protein sequence ID" value="KAJ9645655.1"/>
    <property type="molecule type" value="Genomic_DNA"/>
</dbReference>
<dbReference type="PANTHER" id="PTHR47260:SF1">
    <property type="entry name" value="UPF0644 PROTEIN PB2B4.06"/>
    <property type="match status" value="1"/>
</dbReference>